<dbReference type="HOGENOM" id="CLU_3380823_0_0_12"/>
<keyword evidence="1" id="KW-0548">Nucleotidyltransferase</keyword>
<accession>W5SWB7</accession>
<organism evidence="1 2">
    <name type="scientific">Borrelia coriaceae ATCC 43381</name>
    <dbReference type="NCBI Taxonomy" id="1408429"/>
    <lineage>
        <taxon>Bacteria</taxon>
        <taxon>Pseudomonadati</taxon>
        <taxon>Spirochaetota</taxon>
        <taxon>Spirochaetia</taxon>
        <taxon>Spirochaetales</taxon>
        <taxon>Borreliaceae</taxon>
        <taxon>Borrelia</taxon>
    </lineage>
</organism>
<keyword evidence="1" id="KW-0808">Transferase</keyword>
<dbReference type="Proteomes" id="UP000019330">
    <property type="component" value="Chromosome"/>
</dbReference>
<dbReference type="EC" id="2.7.7.7" evidence="1"/>
<name>W5SWB7_9SPIR</name>
<proteinExistence type="predicted"/>
<reference evidence="1" key="1">
    <citation type="submission" date="2013-04" db="EMBL/GenBank/DDBJ databases">
        <title>Comparative Genomics of Relapsing Fever Spirochetes.</title>
        <authorList>
            <person name="Schwan T.G."/>
            <person name="Raffel S.J."/>
            <person name="Porcella S.F."/>
            <person name="Martens C.A."/>
            <person name="Bruno D.P."/>
            <person name="Ricklefs S.M."/>
            <person name="Barbian K.B."/>
        </authorList>
    </citation>
    <scope>NUCLEOTIDE SEQUENCE [LARGE SCALE GENOMIC DNA]</scope>
    <source>
        <strain evidence="1">Co53</strain>
    </source>
</reference>
<protein>
    <submittedName>
        <fullName evidence="1">DNA polymerase III subunit gamma/tau</fullName>
        <ecNumber evidence="1">2.7.7.7</ecNumber>
    </submittedName>
</protein>
<keyword evidence="2" id="KW-1185">Reference proteome</keyword>
<evidence type="ECO:0000313" key="2">
    <source>
        <dbReference type="Proteomes" id="UP000019330"/>
    </source>
</evidence>
<dbReference type="GO" id="GO:0003887">
    <property type="term" value="F:DNA-directed DNA polymerase activity"/>
    <property type="evidence" value="ECO:0007669"/>
    <property type="project" value="UniProtKB-EC"/>
</dbReference>
<dbReference type="EMBL" id="CP005745">
    <property type="protein sequence ID" value="AHH10958.1"/>
    <property type="molecule type" value="Genomic_DNA"/>
</dbReference>
<evidence type="ECO:0000313" key="1">
    <source>
        <dbReference type="EMBL" id="AHH10958.1"/>
    </source>
</evidence>
<dbReference type="STRING" id="1313292.BCO_0039100"/>
<gene>
    <name evidence="1" type="ORF">BCO_0039100</name>
</gene>
<sequence>MKRLEHIKHILKYSSYNQNRKLIIENLMLNYED</sequence>
<dbReference type="AlphaFoldDB" id="W5SWB7"/>